<keyword evidence="2" id="KW-1185">Reference proteome</keyword>
<accession>A0ABT9Q9B9</accession>
<dbReference type="RefSeq" id="WP_307557499.1">
    <property type="nucleotide sequence ID" value="NZ_JAUSQU010000001.1"/>
</dbReference>
<reference evidence="1 2" key="1">
    <citation type="submission" date="2023-07" db="EMBL/GenBank/DDBJ databases">
        <title>Sequencing the genomes of 1000 actinobacteria strains.</title>
        <authorList>
            <person name="Klenk H.-P."/>
        </authorList>
    </citation>
    <scope>NUCLEOTIDE SEQUENCE [LARGE SCALE GENOMIC DNA]</scope>
    <source>
        <strain evidence="1 2">DSM 46740</strain>
    </source>
</reference>
<protein>
    <recommendedName>
        <fullName evidence="3">Homeodomain-like domain-containing protein</fullName>
    </recommendedName>
</protein>
<name>A0ABT9Q9B9_9ACTN</name>
<evidence type="ECO:0000313" key="2">
    <source>
        <dbReference type="Proteomes" id="UP001225356"/>
    </source>
</evidence>
<evidence type="ECO:0008006" key="3">
    <source>
        <dbReference type="Google" id="ProtNLM"/>
    </source>
</evidence>
<gene>
    <name evidence="1" type="ORF">J2853_002552</name>
</gene>
<dbReference type="EMBL" id="JAUSQU010000001">
    <property type="protein sequence ID" value="MDP9843341.1"/>
    <property type="molecule type" value="Genomic_DNA"/>
</dbReference>
<evidence type="ECO:0000313" key="1">
    <source>
        <dbReference type="EMBL" id="MDP9843341.1"/>
    </source>
</evidence>
<comment type="caution">
    <text evidence="1">The sequence shown here is derived from an EMBL/GenBank/DDBJ whole genome shotgun (WGS) entry which is preliminary data.</text>
</comment>
<organism evidence="1 2">
    <name type="scientific">Streptosporangium lutulentum</name>
    <dbReference type="NCBI Taxonomy" id="1461250"/>
    <lineage>
        <taxon>Bacteria</taxon>
        <taxon>Bacillati</taxon>
        <taxon>Actinomycetota</taxon>
        <taxon>Actinomycetes</taxon>
        <taxon>Streptosporangiales</taxon>
        <taxon>Streptosporangiaceae</taxon>
        <taxon>Streptosporangium</taxon>
    </lineage>
</organism>
<sequence>MSKQRDERMERYLQLLLEGVENPVALAQRIGVSERTIFRYEKQLGVSRGRRVVRYHEYKPQILAHLQAWPNSRFSAWDLTKVLRLDGVGLVKNALRHLHEEGLVQAIIEPRDPSTPQQLVTRWQIAQAQVEAA</sequence>
<dbReference type="Proteomes" id="UP001225356">
    <property type="component" value="Unassembled WGS sequence"/>
</dbReference>
<proteinExistence type="predicted"/>